<keyword evidence="1" id="KW-0732">Signal</keyword>
<dbReference type="PANTHER" id="PTHR45727:SF2">
    <property type="entry name" value="NPC INTRACELLULAR CHOLESTEROL TRANSPORTER 1"/>
    <property type="match status" value="1"/>
</dbReference>
<dbReference type="GO" id="GO:0030299">
    <property type="term" value="P:intestinal cholesterol absorption"/>
    <property type="evidence" value="ECO:0007669"/>
    <property type="project" value="TreeGrafter"/>
</dbReference>
<dbReference type="GO" id="GO:0042632">
    <property type="term" value="P:cholesterol homeostasis"/>
    <property type="evidence" value="ECO:0007669"/>
    <property type="project" value="TreeGrafter"/>
</dbReference>
<feature type="domain" description="Niemann-Pick C1 N-terminal" evidence="2">
    <location>
        <begin position="33"/>
        <end position="259"/>
    </location>
</feature>
<reference evidence="3" key="1">
    <citation type="submission" date="2014-03" db="EMBL/GenBank/DDBJ databases">
        <title>The sialotranscriptome of Amblyomma triste, Amblyomma parvum and Amblyomma cajennense ticks, uncovered by 454-based RNA-seq.</title>
        <authorList>
            <person name="Garcia G.R."/>
            <person name="Gardinassi L.G."/>
            <person name="Ribeiro J.M."/>
            <person name="Anatriello E."/>
            <person name="Ferreira B.R."/>
            <person name="Moreira H.N."/>
            <person name="Mafra C."/>
            <person name="Olegario M.M."/>
            <person name="Szabo P.J."/>
            <person name="Miranda-Santos I.K."/>
            <person name="Maruyama S.R."/>
        </authorList>
    </citation>
    <scope>NUCLEOTIDE SEQUENCE</scope>
    <source>
        <strain evidence="3">Mato Grasso do Sul</strain>
        <tissue evidence="3">Salivary glands</tissue>
    </source>
</reference>
<dbReference type="InterPro" id="IPR032190">
    <property type="entry name" value="NPC1_N"/>
</dbReference>
<evidence type="ECO:0000259" key="2">
    <source>
        <dbReference type="Pfam" id="PF16414"/>
    </source>
</evidence>
<protein>
    <submittedName>
        <fullName evidence="3">Putative niemann-pick type c-1a</fullName>
    </submittedName>
</protein>
<dbReference type="Pfam" id="PF16414">
    <property type="entry name" value="NPC1_N"/>
    <property type="match status" value="1"/>
</dbReference>
<accession>A0A023GMS4</accession>
<name>A0A023GMS4_AMBTT</name>
<dbReference type="AlphaFoldDB" id="A0A023GMS4"/>
<dbReference type="PANTHER" id="PTHR45727">
    <property type="entry name" value="NPC INTRACELLULAR CHOLESTEROL TRANSPORTER 1"/>
    <property type="match status" value="1"/>
</dbReference>
<organism evidence="3">
    <name type="scientific">Amblyomma triste</name>
    <name type="common">Neotropical tick</name>
    <dbReference type="NCBI Taxonomy" id="251400"/>
    <lineage>
        <taxon>Eukaryota</taxon>
        <taxon>Metazoa</taxon>
        <taxon>Ecdysozoa</taxon>
        <taxon>Arthropoda</taxon>
        <taxon>Chelicerata</taxon>
        <taxon>Arachnida</taxon>
        <taxon>Acari</taxon>
        <taxon>Parasitiformes</taxon>
        <taxon>Ixodida</taxon>
        <taxon>Ixodoidea</taxon>
        <taxon>Ixodidae</taxon>
        <taxon>Amblyomminae</taxon>
        <taxon>Amblyomma</taxon>
    </lineage>
</organism>
<dbReference type="GO" id="GO:0015485">
    <property type="term" value="F:cholesterol binding"/>
    <property type="evidence" value="ECO:0007669"/>
    <property type="project" value="TreeGrafter"/>
</dbReference>
<dbReference type="GO" id="GO:0005886">
    <property type="term" value="C:plasma membrane"/>
    <property type="evidence" value="ECO:0007669"/>
    <property type="project" value="TreeGrafter"/>
</dbReference>
<feature type="chain" id="PRO_5001518720" evidence="1">
    <location>
        <begin position="30"/>
        <end position="259"/>
    </location>
</feature>
<evidence type="ECO:0000256" key="1">
    <source>
        <dbReference type="SAM" id="SignalP"/>
    </source>
</evidence>
<dbReference type="GO" id="GO:0015918">
    <property type="term" value="P:sterol transport"/>
    <property type="evidence" value="ECO:0007669"/>
    <property type="project" value="TreeGrafter"/>
</dbReference>
<sequence length="259" mass="27878">MKQLRPSAYASSAPSAVLFLVAAASTVFAVDGQKCVMRGICDMDGTRAPCVYDGEPKVIESASGRATLESICGDVLGNLSQPLCCDASQAEDFAENLESAKAIGLDNCAACSVNFRTLMCQMLCSPRQAEFMQLLTSEVNEDKERHVASLNYYVTPRFVKGMYDSCKDARSKIPSIGLFNFMCGRWGSECTSDRWLGFLGATPADGGLSPMSVKHILSDKDHPTPNGAVYKPLSIEPYVCNQDRGSVKACSCDNCKPAC</sequence>
<feature type="signal peptide" evidence="1">
    <location>
        <begin position="1"/>
        <end position="29"/>
    </location>
</feature>
<proteinExistence type="evidence at transcript level"/>
<evidence type="ECO:0000313" key="3">
    <source>
        <dbReference type="EMBL" id="JAC35144.1"/>
    </source>
</evidence>
<dbReference type="EMBL" id="GBBM01000274">
    <property type="protein sequence ID" value="JAC35144.1"/>
    <property type="molecule type" value="mRNA"/>
</dbReference>